<dbReference type="PROSITE" id="PS51257">
    <property type="entry name" value="PROKAR_LIPOPROTEIN"/>
    <property type="match status" value="1"/>
</dbReference>
<name>A0ABQ1WXF0_9FLAO</name>
<keyword evidence="2" id="KW-1185">Reference proteome</keyword>
<sequence length="113" mass="12781">MKTKFNQNIMKSIIKKGLFLSTLILFIACGESTDVVESGTYQGTIKKVEAEKTEIYVSTDDDKTLELYFTETTSLMRNGSEVDFSELEKGQKVEVEVEKNGKRLDPISVKIME</sequence>
<evidence type="ECO:0008006" key="3">
    <source>
        <dbReference type="Google" id="ProtNLM"/>
    </source>
</evidence>
<dbReference type="EMBL" id="BMIX01000011">
    <property type="protein sequence ID" value="GGG45668.1"/>
    <property type="molecule type" value="Genomic_DNA"/>
</dbReference>
<evidence type="ECO:0000313" key="1">
    <source>
        <dbReference type="EMBL" id="GGG45668.1"/>
    </source>
</evidence>
<gene>
    <name evidence="1" type="ORF">GCM10011532_32050</name>
</gene>
<organism evidence="1 2">
    <name type="scientific">Christiangramia forsetii</name>
    <dbReference type="NCBI Taxonomy" id="411153"/>
    <lineage>
        <taxon>Bacteria</taxon>
        <taxon>Pseudomonadati</taxon>
        <taxon>Bacteroidota</taxon>
        <taxon>Flavobacteriia</taxon>
        <taxon>Flavobacteriales</taxon>
        <taxon>Flavobacteriaceae</taxon>
        <taxon>Christiangramia</taxon>
    </lineage>
</organism>
<accession>A0ABQ1WXF0</accession>
<comment type="caution">
    <text evidence="1">The sequence shown here is derived from an EMBL/GenBank/DDBJ whole genome shotgun (WGS) entry which is preliminary data.</text>
</comment>
<dbReference type="Proteomes" id="UP000605733">
    <property type="component" value="Unassembled WGS sequence"/>
</dbReference>
<evidence type="ECO:0000313" key="2">
    <source>
        <dbReference type="Proteomes" id="UP000605733"/>
    </source>
</evidence>
<reference evidence="2" key="1">
    <citation type="journal article" date="2019" name="Int. J. Syst. Evol. Microbiol.">
        <title>The Global Catalogue of Microorganisms (GCM) 10K type strain sequencing project: providing services to taxonomists for standard genome sequencing and annotation.</title>
        <authorList>
            <consortium name="The Broad Institute Genomics Platform"/>
            <consortium name="The Broad Institute Genome Sequencing Center for Infectious Disease"/>
            <person name="Wu L."/>
            <person name="Ma J."/>
        </authorList>
    </citation>
    <scope>NUCLEOTIDE SEQUENCE [LARGE SCALE GENOMIC DNA]</scope>
    <source>
        <strain evidence="2">CGMCC 1.15422</strain>
    </source>
</reference>
<protein>
    <recommendedName>
        <fullName evidence="3">Secreted protein</fullName>
    </recommendedName>
</protein>
<proteinExistence type="predicted"/>